<feature type="domain" description="C3H1-type" evidence="11">
    <location>
        <begin position="36"/>
        <end position="63"/>
    </location>
</feature>
<gene>
    <name evidence="13" type="ORF">AC578_11071</name>
</gene>
<evidence type="ECO:0000313" key="13">
    <source>
        <dbReference type="EMBL" id="KXT05372.1"/>
    </source>
</evidence>
<reference evidence="13 14" key="1">
    <citation type="submission" date="2015-07" db="EMBL/GenBank/DDBJ databases">
        <title>Comparative genomics of the Sigatoka disease complex on banana suggests a link between parallel evolutionary changes in Pseudocercospora fijiensis and Pseudocercospora eumusae and increased virulence on the banana host.</title>
        <authorList>
            <person name="Chang T.-C."/>
            <person name="Salvucci A."/>
            <person name="Crous P.W."/>
            <person name="Stergiopoulos I."/>
        </authorList>
    </citation>
    <scope>NUCLEOTIDE SEQUENCE [LARGE SCALE GENOMIC DNA]</scope>
    <source>
        <strain evidence="13 14">CBS 114824</strain>
    </source>
</reference>
<dbReference type="CDD" id="cd16449">
    <property type="entry name" value="RING-HC"/>
    <property type="match status" value="1"/>
</dbReference>
<dbReference type="EMBL" id="LFZN01000013">
    <property type="protein sequence ID" value="KXT05372.1"/>
    <property type="molecule type" value="Genomic_DNA"/>
</dbReference>
<dbReference type="Gene3D" id="4.10.1000.10">
    <property type="entry name" value="Zinc finger, CCCH-type"/>
    <property type="match status" value="1"/>
</dbReference>
<evidence type="ECO:0000259" key="10">
    <source>
        <dbReference type="PROSITE" id="PS50089"/>
    </source>
</evidence>
<keyword evidence="8 9" id="KW-0862">Zinc</keyword>
<evidence type="ECO:0000256" key="8">
    <source>
        <dbReference type="ARBA" id="ARBA00022833"/>
    </source>
</evidence>
<evidence type="ECO:0000256" key="7">
    <source>
        <dbReference type="ARBA" id="ARBA00022786"/>
    </source>
</evidence>
<sequence length="829" mass="92001">METCKFFLQSRCTKGDLCLFSHERPRTVAKTPSTGPTKRALCIYFREGKCRNGTKCTFEHSDPLTLPTTTVPVDHVGRTSSEQLPTSTVDARSLVTCRFFSRNSCTKGAACPYQHPAELPAQLGEEQEYSEALESKDASGSLQRALLGAFVQFDHGAVIQKLSLASDFSSVRVDSMDFTSDVESVIDVARKLGFHVEPDNVRLLPMTQNTTRSAQITVEDPTFEKSFCDKLRTDPSLKGLTATVVSPRLPSWAASRRINCKKVVVSWHRPTRLVWLNFGQKLVAQRVSDKFNRGQYQIAGRRVKAGDPTGVADHHNRKGITVLLHNAPYCTTRTEVFDAIIAEHDKPRHVELSKTTSLYSADNSLTLVKTLLLQIGPLDFTDITKEESKRYKAVALFNDENDARQAVTALHDKAQRLLNNDKLSLQLMSSSKFKISSKIYHAVEQQIAGHIPGWREDHLSFRVYPESAAQLRFVTLKVEGESVKAVAKATNTIDEIITGKLVEIEGKPCWSSSLASNGALFEDLKRIETTYGVVILRNKQKRHLRYFGPPHLYAAALETIVAQIKSDASTAHIIHLDDCQFVWACRGGFNQVSTVLGVKAATFDITSTPKKIIITGSDEQYRKALAILNAASTRSIAGDMRSNDEEDCAICWTSAEDPMTLHCGHIYCLDCFERLCMSGDANGSGFAIECQGGAGTCKAVVTSQELRDHLSSTALEDVLEASFASYVRRRPQELRYCPSPDCGYIYRTNPSAKFHTCVKCLEPICTSCYEQHGTMSCADYKDLASGRYEAFEKFKKEMNVKDCPKCKTPMEKTMGCNHMTCGGCGVHIC</sequence>
<accession>A0A139HSN1</accession>
<keyword evidence="3" id="KW-0808">Transferase</keyword>
<dbReference type="Proteomes" id="UP000070133">
    <property type="component" value="Unassembled WGS sequence"/>
</dbReference>
<feature type="zinc finger region" description="C3H1-type" evidence="9">
    <location>
        <begin position="1"/>
        <end position="25"/>
    </location>
</feature>
<keyword evidence="7" id="KW-0833">Ubl conjugation pathway</keyword>
<dbReference type="GO" id="GO:0008270">
    <property type="term" value="F:zinc ion binding"/>
    <property type="evidence" value="ECO:0007669"/>
    <property type="project" value="UniProtKB-KW"/>
</dbReference>
<dbReference type="Pfam" id="PF14608">
    <property type="entry name" value="zf-CCCH_2"/>
    <property type="match status" value="2"/>
</dbReference>
<comment type="caution">
    <text evidence="13">The sequence shown here is derived from an EMBL/GenBank/DDBJ whole genome shotgun (WGS) entry which is preliminary data.</text>
</comment>
<dbReference type="GO" id="GO:0061630">
    <property type="term" value="F:ubiquitin protein ligase activity"/>
    <property type="evidence" value="ECO:0007669"/>
    <property type="project" value="UniProtKB-EC"/>
</dbReference>
<protein>
    <recommendedName>
        <fullName evidence="2">RBR-type E3 ubiquitin transferase</fullName>
        <ecNumber evidence="2">2.3.2.31</ecNumber>
    </recommendedName>
</protein>
<evidence type="ECO:0000259" key="11">
    <source>
        <dbReference type="PROSITE" id="PS50103"/>
    </source>
</evidence>
<dbReference type="EC" id="2.3.2.31" evidence="2"/>
<name>A0A139HSN1_9PEZI</name>
<feature type="zinc finger region" description="C3H1-type" evidence="9">
    <location>
        <begin position="91"/>
        <end position="118"/>
    </location>
</feature>
<dbReference type="InterPro" id="IPR031127">
    <property type="entry name" value="E3_UB_ligase_RBR"/>
</dbReference>
<dbReference type="PROSITE" id="PS50103">
    <property type="entry name" value="ZF_C3H1"/>
    <property type="match status" value="3"/>
</dbReference>
<feature type="domain" description="C3H1-type" evidence="11">
    <location>
        <begin position="1"/>
        <end position="25"/>
    </location>
</feature>
<dbReference type="PROSITE" id="PS51873">
    <property type="entry name" value="TRIAD"/>
    <property type="match status" value="1"/>
</dbReference>
<dbReference type="InterPro" id="IPR000571">
    <property type="entry name" value="Znf_CCCH"/>
</dbReference>
<dbReference type="Pfam" id="PF00097">
    <property type="entry name" value="zf-C3HC4"/>
    <property type="match status" value="1"/>
</dbReference>
<keyword evidence="4 9" id="KW-0479">Metal-binding</keyword>
<dbReference type="STRING" id="321146.A0A139HSN1"/>
<dbReference type="InterPro" id="IPR002867">
    <property type="entry name" value="IBR_dom"/>
</dbReference>
<dbReference type="CDD" id="cd20335">
    <property type="entry name" value="BRcat_RBR"/>
    <property type="match status" value="1"/>
</dbReference>
<evidence type="ECO:0000313" key="14">
    <source>
        <dbReference type="Proteomes" id="UP000070133"/>
    </source>
</evidence>
<dbReference type="Pfam" id="PF01485">
    <property type="entry name" value="IBR"/>
    <property type="match status" value="1"/>
</dbReference>
<dbReference type="InterPro" id="IPR018957">
    <property type="entry name" value="Znf_C3HC4_RING-type"/>
</dbReference>
<dbReference type="InterPro" id="IPR001841">
    <property type="entry name" value="Znf_RING"/>
</dbReference>
<dbReference type="Gene3D" id="3.30.40.10">
    <property type="entry name" value="Zinc/RING finger domain, C3HC4 (zinc finger)"/>
    <property type="match status" value="1"/>
</dbReference>
<proteinExistence type="predicted"/>
<dbReference type="InterPro" id="IPR044066">
    <property type="entry name" value="TRIAD_supradom"/>
</dbReference>
<evidence type="ECO:0000259" key="12">
    <source>
        <dbReference type="PROSITE" id="PS51873"/>
    </source>
</evidence>
<dbReference type="InterPro" id="IPR036855">
    <property type="entry name" value="Znf_CCCH_sf"/>
</dbReference>
<feature type="domain" description="RING-type" evidence="10">
    <location>
        <begin position="648"/>
        <end position="690"/>
    </location>
</feature>
<evidence type="ECO:0000256" key="2">
    <source>
        <dbReference type="ARBA" id="ARBA00012251"/>
    </source>
</evidence>
<dbReference type="GO" id="GO:0016567">
    <property type="term" value="P:protein ubiquitination"/>
    <property type="evidence" value="ECO:0007669"/>
    <property type="project" value="InterPro"/>
</dbReference>
<evidence type="ECO:0000256" key="1">
    <source>
        <dbReference type="ARBA" id="ARBA00001798"/>
    </source>
</evidence>
<feature type="domain" description="C3H1-type" evidence="11">
    <location>
        <begin position="91"/>
        <end position="118"/>
    </location>
</feature>
<dbReference type="PANTHER" id="PTHR11685">
    <property type="entry name" value="RBR FAMILY RING FINGER AND IBR DOMAIN-CONTAINING"/>
    <property type="match status" value="1"/>
</dbReference>
<dbReference type="SMART" id="SM00356">
    <property type="entry name" value="ZnF_C3H1"/>
    <property type="match status" value="3"/>
</dbReference>
<dbReference type="InterPro" id="IPR041367">
    <property type="entry name" value="Znf-CCCH_4"/>
</dbReference>
<organism evidence="13 14">
    <name type="scientific">Pseudocercospora eumusae</name>
    <dbReference type="NCBI Taxonomy" id="321146"/>
    <lineage>
        <taxon>Eukaryota</taxon>
        <taxon>Fungi</taxon>
        <taxon>Dikarya</taxon>
        <taxon>Ascomycota</taxon>
        <taxon>Pezizomycotina</taxon>
        <taxon>Dothideomycetes</taxon>
        <taxon>Dothideomycetidae</taxon>
        <taxon>Mycosphaerellales</taxon>
        <taxon>Mycosphaerellaceae</taxon>
        <taxon>Pseudocercospora</taxon>
    </lineage>
</organism>
<feature type="domain" description="RING-type" evidence="12">
    <location>
        <begin position="644"/>
        <end position="829"/>
    </location>
</feature>
<evidence type="ECO:0000256" key="6">
    <source>
        <dbReference type="ARBA" id="ARBA00022771"/>
    </source>
</evidence>
<evidence type="ECO:0000256" key="5">
    <source>
        <dbReference type="ARBA" id="ARBA00022737"/>
    </source>
</evidence>
<evidence type="ECO:0000256" key="9">
    <source>
        <dbReference type="PROSITE-ProRule" id="PRU00723"/>
    </source>
</evidence>
<dbReference type="Gene3D" id="1.20.120.1750">
    <property type="match status" value="1"/>
</dbReference>
<evidence type="ECO:0000256" key="4">
    <source>
        <dbReference type="ARBA" id="ARBA00022723"/>
    </source>
</evidence>
<dbReference type="OrthoDB" id="3630991at2759"/>
<feature type="zinc finger region" description="C3H1-type" evidence="9">
    <location>
        <begin position="36"/>
        <end position="63"/>
    </location>
</feature>
<dbReference type="SUPFAM" id="SSF90229">
    <property type="entry name" value="CCCH zinc finger"/>
    <property type="match status" value="2"/>
</dbReference>
<dbReference type="InterPro" id="IPR013083">
    <property type="entry name" value="Znf_RING/FYVE/PHD"/>
</dbReference>
<keyword evidence="5" id="KW-0677">Repeat</keyword>
<evidence type="ECO:0000256" key="3">
    <source>
        <dbReference type="ARBA" id="ARBA00022679"/>
    </source>
</evidence>
<keyword evidence="14" id="KW-1185">Reference proteome</keyword>
<dbReference type="SUPFAM" id="SSF57850">
    <property type="entry name" value="RING/U-box"/>
    <property type="match status" value="3"/>
</dbReference>
<comment type="catalytic activity">
    <reaction evidence="1">
        <text>[E2 ubiquitin-conjugating enzyme]-S-ubiquitinyl-L-cysteine + [acceptor protein]-L-lysine = [E2 ubiquitin-conjugating enzyme]-L-cysteine + [acceptor protein]-N(6)-ubiquitinyl-L-lysine.</text>
        <dbReference type="EC" id="2.3.2.31"/>
    </reaction>
</comment>
<dbReference type="PROSITE" id="PS50089">
    <property type="entry name" value="ZF_RING_2"/>
    <property type="match status" value="1"/>
</dbReference>
<keyword evidence="6 9" id="KW-0863">Zinc-finger</keyword>
<dbReference type="Pfam" id="PF18044">
    <property type="entry name" value="zf-CCCH_4"/>
    <property type="match status" value="1"/>
</dbReference>
<dbReference type="AlphaFoldDB" id="A0A139HSN1"/>